<comment type="caution">
    <text evidence="14">The sequence shown here is derived from an EMBL/GenBank/DDBJ whole genome shotgun (WGS) entry which is preliminary data.</text>
</comment>
<dbReference type="Pfam" id="PF00005">
    <property type="entry name" value="ABC_tran"/>
    <property type="match status" value="2"/>
</dbReference>
<keyword evidence="14" id="KW-0251">Elongation factor</keyword>
<dbReference type="InterPro" id="IPR043686">
    <property type="entry name" value="Uup"/>
</dbReference>
<comment type="function">
    <text evidence="12">Probably plays a role in ribosome assembly or function. May be involved in resolution of branched DNA intermediates that result from template switching in postreplication gaps. Binds DNA and has ATPase activity.</text>
</comment>
<dbReference type="GO" id="GO:0016887">
    <property type="term" value="F:ATP hydrolysis activity"/>
    <property type="evidence" value="ECO:0007669"/>
    <property type="project" value="UniProtKB-UniRule"/>
</dbReference>
<dbReference type="Gene3D" id="1.10.287.380">
    <property type="entry name" value="Valyl-tRNA synthetase, C-terminal domain"/>
    <property type="match status" value="1"/>
</dbReference>
<organism evidence="14 15">
    <name type="scientific">Brucella endophytica</name>
    <dbReference type="NCBI Taxonomy" id="1963359"/>
    <lineage>
        <taxon>Bacteria</taxon>
        <taxon>Pseudomonadati</taxon>
        <taxon>Pseudomonadota</taxon>
        <taxon>Alphaproteobacteria</taxon>
        <taxon>Hyphomicrobiales</taxon>
        <taxon>Brucellaceae</taxon>
        <taxon>Brucella/Ochrobactrum group</taxon>
        <taxon>Brucella</taxon>
    </lineage>
</organism>
<keyword evidence="3 12" id="KW-0677">Repeat</keyword>
<dbReference type="GO" id="GO:0003746">
    <property type="term" value="F:translation elongation factor activity"/>
    <property type="evidence" value="ECO:0007669"/>
    <property type="project" value="UniProtKB-KW"/>
</dbReference>
<evidence type="ECO:0000256" key="4">
    <source>
        <dbReference type="ARBA" id="ARBA00022741"/>
    </source>
</evidence>
<keyword evidence="5 12" id="KW-0227">DNA damage</keyword>
<evidence type="ECO:0000256" key="5">
    <source>
        <dbReference type="ARBA" id="ARBA00022763"/>
    </source>
</evidence>
<keyword evidence="9 12" id="KW-0234">DNA repair</keyword>
<dbReference type="HAMAP" id="MF_00848">
    <property type="entry name" value="Uup"/>
    <property type="match status" value="1"/>
</dbReference>
<accession>A0A916SK37</accession>
<dbReference type="Proteomes" id="UP000646478">
    <property type="component" value="Unassembled WGS sequence"/>
</dbReference>
<evidence type="ECO:0000259" key="13">
    <source>
        <dbReference type="PROSITE" id="PS50893"/>
    </source>
</evidence>
<sequence>MAPPLLRLDQIKLTFGGTPLLEDAALSVGEGERIALVGRNGSGKSTLLKIAAGLVEPTSGELFRHPGATIRYLPQAPDMEGFANVQAYVEAGLGPADDPYRVTYLLEHLGLTGNETPGHLSGGEARRAALARVIAPQPDILLLDEPTNHLDLTTIEWLEDELRQIRSSLIVISHDRRFLENVSRSTIWLDRGVTRRIEQGFGHFEEWRDKILEEEERDLHKLGRQIQREEHWLRYGVTARRKRNMRRLGELQTMRHEFRTHRRAQGSAVLQASDSKESGKLIIEAKGIGKAYDDRALVKDFSTRIMRGDRVGLVGSNGAGKTTLLSMLTGQLQPDEGSIRLGVNLEMAVLDQKRDSLDLNETLAHYLTDGRGENVVVNGEQRHVVSYMKDFLFQPEQARTPIRELSGGERARLMLARVLARPANLLILDEPTNDLDMETLDLLQELVTGFAGTVILVSHDRDFLDRTVTSVIAPEGDGRWLEYAGGYADMMAQRREMALAKREVKTAASRAASSDAATSAPKRDDKRKLSYKQKFALETLPGKLEAIAAEITELEKKLADPQLYAKNPDRFAKTAAELEKKRETQSAMEEEWLELEMLREEIGE</sequence>
<dbReference type="PROSITE" id="PS50893">
    <property type="entry name" value="ABC_TRANSPORTER_2"/>
    <property type="match status" value="2"/>
</dbReference>
<dbReference type="InterPro" id="IPR027417">
    <property type="entry name" value="P-loop_NTPase"/>
</dbReference>
<keyword evidence="15" id="KW-1185">Reference proteome</keyword>
<feature type="binding site" evidence="12">
    <location>
        <begin position="315"/>
        <end position="322"/>
    </location>
    <ligand>
        <name>ATP</name>
        <dbReference type="ChEBI" id="CHEBI:30616"/>
        <label>2</label>
    </ligand>
</feature>
<protein>
    <recommendedName>
        <fullName evidence="12">ATP-binding protein Uup</fullName>
        <ecNumber evidence="12">3.6.1.-</ecNumber>
    </recommendedName>
</protein>
<evidence type="ECO:0000256" key="11">
    <source>
        <dbReference type="ARBA" id="ARBA00061478"/>
    </source>
</evidence>
<gene>
    <name evidence="12" type="primary">uup</name>
    <name evidence="14" type="ORF">GCM10011491_34120</name>
</gene>
<keyword evidence="8 12" id="KW-0238">DNA-binding</keyword>
<dbReference type="GO" id="GO:0005524">
    <property type="term" value="F:ATP binding"/>
    <property type="evidence" value="ECO:0007669"/>
    <property type="project" value="UniProtKB-UniRule"/>
</dbReference>
<keyword evidence="7 12" id="KW-0067">ATP-binding</keyword>
<dbReference type="PANTHER" id="PTHR42855">
    <property type="entry name" value="ABC TRANSPORTER ATP-BINDING SUBUNIT"/>
    <property type="match status" value="1"/>
</dbReference>
<name>A0A916SK37_9HYPH</name>
<dbReference type="GO" id="GO:0005886">
    <property type="term" value="C:plasma membrane"/>
    <property type="evidence" value="ECO:0007669"/>
    <property type="project" value="UniProtKB-SubCell"/>
</dbReference>
<evidence type="ECO:0000256" key="2">
    <source>
        <dbReference type="ARBA" id="ARBA00022490"/>
    </source>
</evidence>
<evidence type="ECO:0000256" key="6">
    <source>
        <dbReference type="ARBA" id="ARBA00022801"/>
    </source>
</evidence>
<comment type="catalytic activity">
    <reaction evidence="10 12">
        <text>ATP + H2O = ADP + phosphate + H(+)</text>
        <dbReference type="Rhea" id="RHEA:13065"/>
        <dbReference type="ChEBI" id="CHEBI:15377"/>
        <dbReference type="ChEBI" id="CHEBI:15378"/>
        <dbReference type="ChEBI" id="CHEBI:30616"/>
        <dbReference type="ChEBI" id="CHEBI:43474"/>
        <dbReference type="ChEBI" id="CHEBI:456216"/>
    </reaction>
</comment>
<evidence type="ECO:0000256" key="7">
    <source>
        <dbReference type="ARBA" id="ARBA00022840"/>
    </source>
</evidence>
<evidence type="ECO:0000256" key="8">
    <source>
        <dbReference type="ARBA" id="ARBA00023125"/>
    </source>
</evidence>
<dbReference type="RefSeq" id="WP_188825408.1">
    <property type="nucleotide sequence ID" value="NZ_BMHH01000016.1"/>
</dbReference>
<dbReference type="SUPFAM" id="SSF52540">
    <property type="entry name" value="P-loop containing nucleoside triphosphate hydrolases"/>
    <property type="match status" value="2"/>
</dbReference>
<dbReference type="Gene3D" id="3.40.50.300">
    <property type="entry name" value="P-loop containing nucleotide triphosphate hydrolases"/>
    <property type="match status" value="2"/>
</dbReference>
<dbReference type="Pfam" id="PF16326">
    <property type="entry name" value="ABC_tran_CTD"/>
    <property type="match status" value="1"/>
</dbReference>
<dbReference type="InterPro" id="IPR017871">
    <property type="entry name" value="ABC_transporter-like_CS"/>
</dbReference>
<keyword evidence="6 12" id="KW-0378">Hydrolase</keyword>
<evidence type="ECO:0000256" key="1">
    <source>
        <dbReference type="ARBA" id="ARBA00004533"/>
    </source>
</evidence>
<feature type="domain" description="ABC transporter" evidence="13">
    <location>
        <begin position="6"/>
        <end position="216"/>
    </location>
</feature>
<dbReference type="AlphaFoldDB" id="A0A916SK37"/>
<dbReference type="GO" id="GO:0006281">
    <property type="term" value="P:DNA repair"/>
    <property type="evidence" value="ECO:0007669"/>
    <property type="project" value="UniProtKB-KW"/>
</dbReference>
<dbReference type="InterPro" id="IPR003439">
    <property type="entry name" value="ABC_transporter-like_ATP-bd"/>
</dbReference>
<dbReference type="InterPro" id="IPR032524">
    <property type="entry name" value="ABC_tran_C"/>
</dbReference>
<dbReference type="SMART" id="SM00382">
    <property type="entry name" value="AAA"/>
    <property type="match status" value="2"/>
</dbReference>
<dbReference type="PROSITE" id="PS00211">
    <property type="entry name" value="ABC_TRANSPORTER_1"/>
    <property type="match status" value="2"/>
</dbReference>
<dbReference type="InterPro" id="IPR037118">
    <property type="entry name" value="Val-tRNA_synth_C_sf"/>
</dbReference>
<dbReference type="InterPro" id="IPR051309">
    <property type="entry name" value="ABCF_ATPase"/>
</dbReference>
<keyword evidence="14" id="KW-0648">Protein biosynthesis</keyword>
<dbReference type="FunFam" id="3.40.50.300:FF:000309">
    <property type="entry name" value="ABC transporter ATP-binding protein"/>
    <property type="match status" value="1"/>
</dbReference>
<evidence type="ECO:0000313" key="14">
    <source>
        <dbReference type="EMBL" id="GGB03168.1"/>
    </source>
</evidence>
<reference evidence="14" key="2">
    <citation type="submission" date="2020-09" db="EMBL/GenBank/DDBJ databases">
        <authorList>
            <person name="Sun Q."/>
            <person name="Zhou Y."/>
        </authorList>
    </citation>
    <scope>NUCLEOTIDE SEQUENCE</scope>
    <source>
        <strain evidence="14">CGMCC 1.15082</strain>
    </source>
</reference>
<dbReference type="EMBL" id="BMHH01000016">
    <property type="protein sequence ID" value="GGB03168.1"/>
    <property type="molecule type" value="Genomic_DNA"/>
</dbReference>
<dbReference type="EC" id="3.6.1.-" evidence="12"/>
<reference evidence="14" key="1">
    <citation type="journal article" date="2014" name="Int. J. Syst. Evol. Microbiol.">
        <title>Complete genome sequence of Corynebacterium casei LMG S-19264T (=DSM 44701T), isolated from a smear-ripened cheese.</title>
        <authorList>
            <consortium name="US DOE Joint Genome Institute (JGI-PGF)"/>
            <person name="Walter F."/>
            <person name="Albersmeier A."/>
            <person name="Kalinowski J."/>
            <person name="Ruckert C."/>
        </authorList>
    </citation>
    <scope>NUCLEOTIDE SEQUENCE</scope>
    <source>
        <strain evidence="14">CGMCC 1.15082</strain>
    </source>
</reference>
<keyword evidence="4 12" id="KW-0547">Nucleotide-binding</keyword>
<dbReference type="CDD" id="cd03221">
    <property type="entry name" value="ABCF_EF-3"/>
    <property type="match status" value="2"/>
</dbReference>
<evidence type="ECO:0000256" key="9">
    <source>
        <dbReference type="ARBA" id="ARBA00023204"/>
    </source>
</evidence>
<feature type="domain" description="ABC transporter" evidence="13">
    <location>
        <begin position="283"/>
        <end position="500"/>
    </location>
</feature>
<evidence type="ECO:0000256" key="12">
    <source>
        <dbReference type="HAMAP-Rule" id="MF_00848"/>
    </source>
</evidence>
<comment type="similarity">
    <text evidence="11 12">Belongs to the ABC transporter superfamily. ABCF family. Uup subfamily.</text>
</comment>
<evidence type="ECO:0000256" key="3">
    <source>
        <dbReference type="ARBA" id="ARBA00022737"/>
    </source>
</evidence>
<dbReference type="PANTHER" id="PTHR42855:SF1">
    <property type="entry name" value="ABC TRANSPORTER DOMAIN-CONTAINING PROTEIN"/>
    <property type="match status" value="1"/>
</dbReference>
<evidence type="ECO:0000313" key="15">
    <source>
        <dbReference type="Proteomes" id="UP000646478"/>
    </source>
</evidence>
<feature type="binding site" evidence="12">
    <location>
        <begin position="38"/>
        <end position="45"/>
    </location>
    <ligand>
        <name>ATP</name>
        <dbReference type="ChEBI" id="CHEBI:30616"/>
        <label>1</label>
    </ligand>
</feature>
<evidence type="ECO:0000256" key="10">
    <source>
        <dbReference type="ARBA" id="ARBA00049360"/>
    </source>
</evidence>
<dbReference type="InterPro" id="IPR003593">
    <property type="entry name" value="AAA+_ATPase"/>
</dbReference>
<dbReference type="GO" id="GO:0003677">
    <property type="term" value="F:DNA binding"/>
    <property type="evidence" value="ECO:0007669"/>
    <property type="project" value="UniProtKB-UniRule"/>
</dbReference>
<dbReference type="GO" id="GO:0005737">
    <property type="term" value="C:cytoplasm"/>
    <property type="evidence" value="ECO:0007669"/>
    <property type="project" value="UniProtKB-SubCell"/>
</dbReference>
<comment type="subcellular location">
    <subcellularLocation>
        <location evidence="1">Cell inner membrane</location>
    </subcellularLocation>
    <subcellularLocation>
        <location evidence="12">Cytoplasm</location>
    </subcellularLocation>
    <text evidence="12">Associates with ribosomes.</text>
</comment>
<keyword evidence="2 12" id="KW-0963">Cytoplasm</keyword>
<dbReference type="GO" id="GO:0043022">
    <property type="term" value="F:ribosome binding"/>
    <property type="evidence" value="ECO:0007669"/>
    <property type="project" value="UniProtKB-UniRule"/>
</dbReference>
<proteinExistence type="inferred from homology"/>